<sequence>MNGICSKIVFLSFYPVLVLSAIYTLPITPYYVGNYNLIVDGANATILYDGNTYFINQFSNSNMHHTTSTTLKYSHRMFCVNFNPLNIIISIPDDSKILDMYLYLILFHTKQVSDSKLLLDKRTFDFLFDPSFYEADNLVLDIKNIIPVVTIYTFEMLVHKYNIFLERNKPHLRFLKILDCKCIADIIFREFENNPYDIIPFSLFYISVSDGFNHTVDPQTNIVYLITSNRLHKSSKEENILYLIQSWKCNRIYFTSFYEAYIMLIVRFYRCHFSNFENLDDFKSALKAYKWCVYKGLCIFFN</sequence>
<reference evidence="1 2" key="2">
    <citation type="submission" date="2014-03" db="EMBL/GenBank/DDBJ databases">
        <title>The Genome Sequence of Anncaliia algerae insect isolate PRA339.</title>
        <authorList>
            <consortium name="The Broad Institute Genome Sequencing Platform"/>
            <consortium name="The Broad Institute Genome Sequencing Center for Infectious Disease"/>
            <person name="Cuomo C."/>
            <person name="Becnel J."/>
            <person name="Sanscrainte N."/>
            <person name="Walker B."/>
            <person name="Young S.K."/>
            <person name="Zeng Q."/>
            <person name="Gargeya S."/>
            <person name="Fitzgerald M."/>
            <person name="Haas B."/>
            <person name="Abouelleil A."/>
            <person name="Alvarado L."/>
            <person name="Arachchi H.M."/>
            <person name="Berlin A.M."/>
            <person name="Chapman S.B."/>
            <person name="Dewar J."/>
            <person name="Goldberg J."/>
            <person name="Griggs A."/>
            <person name="Gujja S."/>
            <person name="Hansen M."/>
            <person name="Howarth C."/>
            <person name="Imamovic A."/>
            <person name="Larimer J."/>
            <person name="McCowan C."/>
            <person name="Murphy C."/>
            <person name="Neiman D."/>
            <person name="Pearson M."/>
            <person name="Priest M."/>
            <person name="Roberts A."/>
            <person name="Saif S."/>
            <person name="Shea T."/>
            <person name="Sisk P."/>
            <person name="Sykes S."/>
            <person name="Wortman J."/>
            <person name="Nusbaum C."/>
            <person name="Birren B."/>
        </authorList>
    </citation>
    <scope>NUCLEOTIDE SEQUENCE [LARGE SCALE GENOMIC DNA]</scope>
    <source>
        <strain evidence="1 2">PRA339</strain>
    </source>
</reference>
<accession>A0A059F4J7</accession>
<keyword evidence="2" id="KW-1185">Reference proteome</keyword>
<dbReference type="HOGENOM" id="CLU_080884_0_0_1"/>
<evidence type="ECO:0000313" key="2">
    <source>
        <dbReference type="Proteomes" id="UP000030655"/>
    </source>
</evidence>
<dbReference type="OrthoDB" id="10314891at2759"/>
<dbReference type="Proteomes" id="UP000030655">
    <property type="component" value="Unassembled WGS sequence"/>
</dbReference>
<dbReference type="VEuPathDB" id="MicrosporidiaDB:H312_00499"/>
<reference evidence="2" key="1">
    <citation type="submission" date="2013-02" db="EMBL/GenBank/DDBJ databases">
        <authorList>
            <consortium name="The Broad Institute Genome Sequencing Platform"/>
            <person name="Cuomo C."/>
            <person name="Becnel J."/>
            <person name="Sanscrainte N."/>
            <person name="Walker B."/>
            <person name="Young S.K."/>
            <person name="Zeng Q."/>
            <person name="Gargeya S."/>
            <person name="Fitzgerald M."/>
            <person name="Haas B."/>
            <person name="Abouelleil A."/>
            <person name="Alvarado L."/>
            <person name="Arachchi H.M."/>
            <person name="Berlin A.M."/>
            <person name="Chapman S.B."/>
            <person name="Dewar J."/>
            <person name="Goldberg J."/>
            <person name="Griggs A."/>
            <person name="Gujja S."/>
            <person name="Hansen M."/>
            <person name="Howarth C."/>
            <person name="Imamovic A."/>
            <person name="Larimer J."/>
            <person name="McCowan C."/>
            <person name="Murphy C."/>
            <person name="Neiman D."/>
            <person name="Pearson M."/>
            <person name="Priest M."/>
            <person name="Roberts A."/>
            <person name="Saif S."/>
            <person name="Shea T."/>
            <person name="Sisk P."/>
            <person name="Sykes S."/>
            <person name="Wortman J."/>
            <person name="Nusbaum C."/>
            <person name="Birren B."/>
        </authorList>
    </citation>
    <scope>NUCLEOTIDE SEQUENCE [LARGE SCALE GENOMIC DNA]</scope>
    <source>
        <strain evidence="2">PRA339</strain>
    </source>
</reference>
<dbReference type="AlphaFoldDB" id="A0A059F4J7"/>
<evidence type="ECO:0000313" key="1">
    <source>
        <dbReference type="EMBL" id="KCZ82017.1"/>
    </source>
</evidence>
<proteinExistence type="predicted"/>
<dbReference type="EMBL" id="KK365133">
    <property type="protein sequence ID" value="KCZ82017.1"/>
    <property type="molecule type" value="Genomic_DNA"/>
</dbReference>
<name>A0A059F4J7_9MICR</name>
<gene>
    <name evidence="1" type="ORF">H312_00499</name>
</gene>
<organism evidence="1 2">
    <name type="scientific">Anncaliia algerae PRA339</name>
    <dbReference type="NCBI Taxonomy" id="1288291"/>
    <lineage>
        <taxon>Eukaryota</taxon>
        <taxon>Fungi</taxon>
        <taxon>Fungi incertae sedis</taxon>
        <taxon>Microsporidia</taxon>
        <taxon>Tubulinosematoidea</taxon>
        <taxon>Tubulinosematidae</taxon>
        <taxon>Anncaliia</taxon>
    </lineage>
</organism>
<protein>
    <submittedName>
        <fullName evidence="1">Uncharacterized protein</fullName>
    </submittedName>
</protein>